<dbReference type="EMBL" id="CP002116">
    <property type="protein sequence ID" value="ADK79701.1"/>
    <property type="molecule type" value="Genomic_DNA"/>
</dbReference>
<feature type="domain" description="ABC transporter substrate-binding protein PnrA-like" evidence="9">
    <location>
        <begin position="40"/>
        <end position="334"/>
    </location>
</feature>
<dbReference type="OrthoDB" id="356014at2"/>
<keyword evidence="8 10" id="KW-0449">Lipoprotein</keyword>
<evidence type="ECO:0000256" key="2">
    <source>
        <dbReference type="ARBA" id="ARBA00008610"/>
    </source>
</evidence>
<reference evidence="10 11" key="1">
    <citation type="journal article" date="2010" name="Stand. Genomic Sci.">
        <title>Complete genome sequence of Spirochaeta smaragdinae type strain (SEBR 4228).</title>
        <authorList>
            <person name="Mavromatis K."/>
            <person name="Yasawong M."/>
            <person name="Chertkov O."/>
            <person name="Lapidus A."/>
            <person name="Lucas S."/>
            <person name="Nolan M."/>
            <person name="Del Rio T.G."/>
            <person name="Tice H."/>
            <person name="Cheng J.F."/>
            <person name="Pitluck S."/>
            <person name="Liolios K."/>
            <person name="Ivanova N."/>
            <person name="Tapia R."/>
            <person name="Han C."/>
            <person name="Bruce D."/>
            <person name="Goodwin L."/>
            <person name="Pati A."/>
            <person name="Chen A."/>
            <person name="Palaniappan K."/>
            <person name="Land M."/>
            <person name="Hauser L."/>
            <person name="Chang Y.J."/>
            <person name="Jeffries C.D."/>
            <person name="Detter J.C."/>
            <person name="Rohde M."/>
            <person name="Brambilla E."/>
            <person name="Spring S."/>
            <person name="Goker M."/>
            <person name="Sikorski J."/>
            <person name="Woyke T."/>
            <person name="Bristow J."/>
            <person name="Eisen J.A."/>
            <person name="Markowitz V."/>
            <person name="Hugenholtz P."/>
            <person name="Klenk H.P."/>
            <person name="Kyrpides N.C."/>
        </authorList>
    </citation>
    <scope>NUCLEOTIDE SEQUENCE [LARGE SCALE GENOMIC DNA]</scope>
    <source>
        <strain evidence="11">DSM 11293 / JCM 15392 / SEBR 4228</strain>
    </source>
</reference>
<dbReference type="GO" id="GO:0005886">
    <property type="term" value="C:plasma membrane"/>
    <property type="evidence" value="ECO:0007669"/>
    <property type="project" value="UniProtKB-SubCell"/>
</dbReference>
<dbReference type="InterPro" id="IPR050957">
    <property type="entry name" value="BMP_lipoprotein"/>
</dbReference>
<dbReference type="InterPro" id="IPR003760">
    <property type="entry name" value="PnrA-like"/>
</dbReference>
<evidence type="ECO:0000256" key="1">
    <source>
        <dbReference type="ARBA" id="ARBA00004193"/>
    </source>
</evidence>
<dbReference type="PROSITE" id="PS51257">
    <property type="entry name" value="PROKAR_LIPOPROTEIN"/>
    <property type="match status" value="1"/>
</dbReference>
<dbReference type="InterPro" id="IPR028082">
    <property type="entry name" value="Peripla_BP_I"/>
</dbReference>
<keyword evidence="11" id="KW-1185">Reference proteome</keyword>
<evidence type="ECO:0000313" key="10">
    <source>
        <dbReference type="EMBL" id="ADK79701.1"/>
    </source>
</evidence>
<keyword evidence="4" id="KW-1003">Cell membrane</keyword>
<name>E1RBH1_SEDSS</name>
<organism evidence="10 11">
    <name type="scientific">Sediminispirochaeta smaragdinae (strain DSM 11293 / JCM 15392 / SEBR 4228)</name>
    <name type="common">Spirochaeta smaragdinae</name>
    <dbReference type="NCBI Taxonomy" id="573413"/>
    <lineage>
        <taxon>Bacteria</taxon>
        <taxon>Pseudomonadati</taxon>
        <taxon>Spirochaetota</taxon>
        <taxon>Spirochaetia</taxon>
        <taxon>Spirochaetales</taxon>
        <taxon>Spirochaetaceae</taxon>
        <taxon>Sediminispirochaeta</taxon>
    </lineage>
</organism>
<sequence>MFFHNKGKRRIRMSLPVITAFLFLTLVLSGCSQKDDTYDIAVFIPGVTEGSPTYSEMADGVLAAAKERDKVEASVIEGGFNQGDWGEKVKALAASGDWDLIVTTNPALPKICEAISREFPQQKFLILDGFLEGNPSIYTLRYHQMEQGYLAGTFAALVTGSDMSGADKEHLSVGMIVGQEYPDMNQAIRPGFERGVKRVAPEAKIEFRVVGNWFDASKGSELASSLYDSGTDVILTIAGGANQGVVAAAKERGRYVLWFDTAGYDVAPGTVIGSTAVEQYRAAYEKSLAAIDGTLPFGSAEVASTKDGWITFVENDEHYRETVPKELRERQHRFLEDLKQGNPPLPLLEEER</sequence>
<dbReference type="Gene3D" id="3.40.50.2300">
    <property type="match status" value="2"/>
</dbReference>
<dbReference type="AlphaFoldDB" id="E1RBH1"/>
<dbReference type="Proteomes" id="UP000002318">
    <property type="component" value="Chromosome"/>
</dbReference>
<accession>E1RBH1</accession>
<keyword evidence="7" id="KW-0564">Palmitate</keyword>
<dbReference type="eggNOG" id="COG1744">
    <property type="taxonomic scope" value="Bacteria"/>
</dbReference>
<dbReference type="PANTHER" id="PTHR34296:SF2">
    <property type="entry name" value="ABC TRANSPORTER GUANOSINE-BINDING PROTEIN NUPN"/>
    <property type="match status" value="1"/>
</dbReference>
<gene>
    <name evidence="10" type="ordered locus">Spirs_0556</name>
</gene>
<comment type="similarity">
    <text evidence="2">Belongs to the BMP lipoprotein family.</text>
</comment>
<evidence type="ECO:0000256" key="3">
    <source>
        <dbReference type="ARBA" id="ARBA00022448"/>
    </source>
</evidence>
<keyword evidence="6" id="KW-0472">Membrane</keyword>
<dbReference type="STRING" id="573413.Spirs_0556"/>
<keyword evidence="3" id="KW-0813">Transport</keyword>
<comment type="subcellular location">
    <subcellularLocation>
        <location evidence="1">Cell membrane</location>
        <topology evidence="1">Lipid-anchor</topology>
    </subcellularLocation>
</comment>
<evidence type="ECO:0000256" key="8">
    <source>
        <dbReference type="ARBA" id="ARBA00023288"/>
    </source>
</evidence>
<keyword evidence="5" id="KW-0732">Signal</keyword>
<dbReference type="RefSeq" id="WP_013253165.1">
    <property type="nucleotide sequence ID" value="NC_014364.1"/>
</dbReference>
<dbReference type="HOGENOM" id="CLU_038813_0_1_12"/>
<protein>
    <submittedName>
        <fullName evidence="10">Basic membrane lipoprotein</fullName>
    </submittedName>
</protein>
<evidence type="ECO:0000256" key="6">
    <source>
        <dbReference type="ARBA" id="ARBA00023136"/>
    </source>
</evidence>
<evidence type="ECO:0000313" key="11">
    <source>
        <dbReference type="Proteomes" id="UP000002318"/>
    </source>
</evidence>
<evidence type="ECO:0000256" key="5">
    <source>
        <dbReference type="ARBA" id="ARBA00022729"/>
    </source>
</evidence>
<dbReference type="Pfam" id="PF02608">
    <property type="entry name" value="Bmp"/>
    <property type="match status" value="1"/>
</dbReference>
<proteinExistence type="inferred from homology"/>
<evidence type="ECO:0000256" key="7">
    <source>
        <dbReference type="ARBA" id="ARBA00023139"/>
    </source>
</evidence>
<dbReference type="KEGG" id="ssm:Spirs_0556"/>
<evidence type="ECO:0000259" key="9">
    <source>
        <dbReference type="Pfam" id="PF02608"/>
    </source>
</evidence>
<dbReference type="PANTHER" id="PTHR34296">
    <property type="entry name" value="TRANSCRIPTIONAL ACTIVATOR PROTEIN MED"/>
    <property type="match status" value="1"/>
</dbReference>
<evidence type="ECO:0000256" key="4">
    <source>
        <dbReference type="ARBA" id="ARBA00022475"/>
    </source>
</evidence>
<dbReference type="SUPFAM" id="SSF53822">
    <property type="entry name" value="Periplasmic binding protein-like I"/>
    <property type="match status" value="1"/>
</dbReference>